<dbReference type="InterPro" id="IPR050951">
    <property type="entry name" value="Retrovirus_Pol_polyprotein"/>
</dbReference>
<proteinExistence type="predicted"/>
<sequence length="352" mass="41083">MFQVWKNWPYVKPVCKFSSTSASGKGTTQNIQRGNRRIMRIYSTSKQLPTIRMRRTGGAEFKLLVDSGAGINVLRKGSILRDGRIKTTKETEEQNFSIGHAKFKSSESVTFKICNELVKFYVVDDNFPLIEDGIFGLPAMKKFKFNITNNYLQLNDKRFDFQDTEETIEPNTQIHKTVYLEGKPTRVCFANCAYRSSRHEATQLTPSMILFGQETRLPLHLWRGAFPEEEEEDVETNYCAKIRKRLREIHKFVRQRLEVSSSKMKSWYDNHIQAIEFVPGDLVWFFQPKRVVGKCPKLQSDWEGPYKVVNKINDLVYRVQRSPRCKCKVVHVRLAKYERRTQLKQGERATSS</sequence>
<comment type="caution">
    <text evidence="2">The sequence shown here is derived from an EMBL/GenBank/DDBJ whole genome shotgun (WGS) entry which is preliminary data.</text>
</comment>
<gene>
    <name evidence="2" type="ORF">XYLVIOL_LOCUS8009</name>
</gene>
<evidence type="ECO:0000313" key="3">
    <source>
        <dbReference type="Proteomes" id="UP001642520"/>
    </source>
</evidence>
<feature type="domain" description="Integrase p58-like C-terminal" evidence="1">
    <location>
        <begin position="304"/>
        <end position="333"/>
    </location>
</feature>
<dbReference type="PANTHER" id="PTHR37984">
    <property type="entry name" value="PROTEIN CBG26694"/>
    <property type="match status" value="1"/>
</dbReference>
<protein>
    <recommendedName>
        <fullName evidence="1">Integrase p58-like C-terminal domain-containing protein</fullName>
    </recommendedName>
</protein>
<dbReference type="SUPFAM" id="SSF50630">
    <property type="entry name" value="Acid proteases"/>
    <property type="match status" value="1"/>
</dbReference>
<dbReference type="PANTHER" id="PTHR37984:SF15">
    <property type="entry name" value="INTEGRASE CATALYTIC DOMAIN-CONTAINING PROTEIN"/>
    <property type="match status" value="1"/>
</dbReference>
<keyword evidence="3" id="KW-1185">Reference proteome</keyword>
<accession>A0ABP1P4Y2</accession>
<dbReference type="Gene3D" id="2.40.70.10">
    <property type="entry name" value="Acid Proteases"/>
    <property type="match status" value="1"/>
</dbReference>
<name>A0ABP1P4Y2_XYLVO</name>
<dbReference type="InterPro" id="IPR021109">
    <property type="entry name" value="Peptidase_aspartic_dom_sf"/>
</dbReference>
<reference evidence="2 3" key="1">
    <citation type="submission" date="2024-08" db="EMBL/GenBank/DDBJ databases">
        <authorList>
            <person name="Will J Nash"/>
            <person name="Angela Man"/>
            <person name="Seanna McTaggart"/>
            <person name="Kendall Baker"/>
            <person name="Tom Barker"/>
            <person name="Leah Catchpole"/>
            <person name="Alex Durrant"/>
            <person name="Karim Gharbi"/>
            <person name="Naomi Irish"/>
            <person name="Gemy Kaithakottil"/>
            <person name="Debby Ku"/>
            <person name="Aaliyah Providence"/>
            <person name="Felix Shaw"/>
            <person name="David Swarbreck"/>
            <person name="Chris Watkins"/>
            <person name="Ann M. McCartney"/>
            <person name="Giulio Formenti"/>
            <person name="Alice Mouton"/>
            <person name="Noel Vella"/>
            <person name="Bjorn M von Reumont"/>
            <person name="Adriana Vella"/>
            <person name="Wilfried Haerty"/>
        </authorList>
    </citation>
    <scope>NUCLEOTIDE SEQUENCE [LARGE SCALE GENOMIC DNA]</scope>
</reference>
<organism evidence="2 3">
    <name type="scientific">Xylocopa violacea</name>
    <name type="common">Violet carpenter bee</name>
    <name type="synonym">Apis violacea</name>
    <dbReference type="NCBI Taxonomy" id="135666"/>
    <lineage>
        <taxon>Eukaryota</taxon>
        <taxon>Metazoa</taxon>
        <taxon>Ecdysozoa</taxon>
        <taxon>Arthropoda</taxon>
        <taxon>Hexapoda</taxon>
        <taxon>Insecta</taxon>
        <taxon>Pterygota</taxon>
        <taxon>Neoptera</taxon>
        <taxon>Endopterygota</taxon>
        <taxon>Hymenoptera</taxon>
        <taxon>Apocrita</taxon>
        <taxon>Aculeata</taxon>
        <taxon>Apoidea</taxon>
        <taxon>Anthophila</taxon>
        <taxon>Apidae</taxon>
        <taxon>Xylocopa</taxon>
        <taxon>Xylocopa</taxon>
    </lineage>
</organism>
<evidence type="ECO:0000313" key="2">
    <source>
        <dbReference type="EMBL" id="CAL7946848.1"/>
    </source>
</evidence>
<evidence type="ECO:0000259" key="1">
    <source>
        <dbReference type="Pfam" id="PF22938"/>
    </source>
</evidence>
<dbReference type="Proteomes" id="UP001642520">
    <property type="component" value="Unassembled WGS sequence"/>
</dbReference>
<dbReference type="InterPro" id="IPR054465">
    <property type="entry name" value="Integrase_p58-like_C"/>
</dbReference>
<dbReference type="EMBL" id="CAXAJV020001296">
    <property type="protein sequence ID" value="CAL7946848.1"/>
    <property type="molecule type" value="Genomic_DNA"/>
</dbReference>
<dbReference type="Pfam" id="PF22938">
    <property type="entry name" value="Integrase_p58_C"/>
    <property type="match status" value="1"/>
</dbReference>